<organism evidence="1 2">
    <name type="scientific">Macrostomum lignano</name>
    <dbReference type="NCBI Taxonomy" id="282301"/>
    <lineage>
        <taxon>Eukaryota</taxon>
        <taxon>Metazoa</taxon>
        <taxon>Spiralia</taxon>
        <taxon>Lophotrochozoa</taxon>
        <taxon>Platyhelminthes</taxon>
        <taxon>Rhabditophora</taxon>
        <taxon>Macrostomorpha</taxon>
        <taxon>Macrostomida</taxon>
        <taxon>Macrostomidae</taxon>
        <taxon>Macrostomum</taxon>
    </lineage>
</organism>
<sequence length="117" mass="12841">MGAFSYPFAWVRQYGRLAWAVSKCLGKAVLPVNANKLWHIFGKEKHLFDDKMTLAATAVDLVTAFNPATKYATTMVRMTLTTGELVYIGCTVLNGGYAAIGTAYIAEQLADVLEKRC</sequence>
<reference evidence="1 2" key="1">
    <citation type="submission" date="2017-06" db="EMBL/GenBank/DDBJ databases">
        <title>A platform for efficient transgenesis in Macrostomum lignano, a flatworm model organism for stem cell research.</title>
        <authorList>
            <person name="Berezikov E."/>
        </authorList>
    </citation>
    <scope>NUCLEOTIDE SEQUENCE [LARGE SCALE GENOMIC DNA]</scope>
    <source>
        <strain evidence="1">DV1</strain>
        <tissue evidence="1">Whole organism</tissue>
    </source>
</reference>
<dbReference type="AlphaFoldDB" id="A0A267DW72"/>
<name>A0A267DW72_9PLAT</name>
<comment type="caution">
    <text evidence="1">The sequence shown here is derived from an EMBL/GenBank/DDBJ whole genome shotgun (WGS) entry which is preliminary data.</text>
</comment>
<accession>A0A267DW72</accession>
<dbReference type="Proteomes" id="UP000215902">
    <property type="component" value="Unassembled WGS sequence"/>
</dbReference>
<keyword evidence="2" id="KW-1185">Reference proteome</keyword>
<gene>
    <name evidence="1" type="ORF">BOX15_Mlig033274g3</name>
</gene>
<dbReference type="EMBL" id="NIVC01003073">
    <property type="protein sequence ID" value="PAA53528.1"/>
    <property type="molecule type" value="Genomic_DNA"/>
</dbReference>
<protein>
    <submittedName>
        <fullName evidence="1">Uncharacterized protein</fullName>
    </submittedName>
</protein>
<evidence type="ECO:0000313" key="1">
    <source>
        <dbReference type="EMBL" id="PAA53528.1"/>
    </source>
</evidence>
<proteinExistence type="predicted"/>
<evidence type="ECO:0000313" key="2">
    <source>
        <dbReference type="Proteomes" id="UP000215902"/>
    </source>
</evidence>